<evidence type="ECO:0008006" key="5">
    <source>
        <dbReference type="Google" id="ProtNLM"/>
    </source>
</evidence>
<comment type="caution">
    <text evidence="3">The sequence shown here is derived from an EMBL/GenBank/DDBJ whole genome shotgun (WGS) entry which is preliminary data.</text>
</comment>
<proteinExistence type="predicted"/>
<evidence type="ECO:0000256" key="1">
    <source>
        <dbReference type="SAM" id="Coils"/>
    </source>
</evidence>
<keyword evidence="1" id="KW-0175">Coiled coil</keyword>
<protein>
    <recommendedName>
        <fullName evidence="5">Fungal STAND N-terminal Goodbye domain-containing protein</fullName>
    </recommendedName>
</protein>
<accession>A0A9W9E7R0</accession>
<evidence type="ECO:0000313" key="4">
    <source>
        <dbReference type="Proteomes" id="UP001140511"/>
    </source>
</evidence>
<dbReference type="Proteomes" id="UP001140511">
    <property type="component" value="Unassembled WGS sequence"/>
</dbReference>
<dbReference type="GeneID" id="80867546"/>
<feature type="compositionally biased region" description="Basic and acidic residues" evidence="2">
    <location>
        <begin position="526"/>
        <end position="540"/>
    </location>
</feature>
<dbReference type="PANTHER" id="PTHR40619">
    <property type="entry name" value="FUNGAL STAND N-TERMINAL GOODBYE DOMAIN-CONTAINING PROTEIN"/>
    <property type="match status" value="1"/>
</dbReference>
<reference evidence="3" key="1">
    <citation type="submission" date="2022-09" db="EMBL/GenBank/DDBJ databases">
        <title>Chromosome-level assembly of Trichoderma breve T069, a fungus used in development of biopesticide product.</title>
        <authorList>
            <person name="Lin R."/>
            <person name="Liu T."/>
        </authorList>
    </citation>
    <scope>NUCLEOTIDE SEQUENCE</scope>
    <source>
        <strain evidence="3">T069</strain>
    </source>
</reference>
<evidence type="ECO:0000256" key="2">
    <source>
        <dbReference type="SAM" id="MobiDB-lite"/>
    </source>
</evidence>
<organism evidence="3 4">
    <name type="scientific">Trichoderma breve</name>
    <dbReference type="NCBI Taxonomy" id="2034170"/>
    <lineage>
        <taxon>Eukaryota</taxon>
        <taxon>Fungi</taxon>
        <taxon>Dikarya</taxon>
        <taxon>Ascomycota</taxon>
        <taxon>Pezizomycotina</taxon>
        <taxon>Sordariomycetes</taxon>
        <taxon>Hypocreomycetidae</taxon>
        <taxon>Hypocreales</taxon>
        <taxon>Hypocreaceae</taxon>
        <taxon>Trichoderma</taxon>
    </lineage>
</organism>
<dbReference type="PANTHER" id="PTHR40619:SF3">
    <property type="entry name" value="FUNGAL STAND N-TERMINAL GOODBYE DOMAIN-CONTAINING PROTEIN"/>
    <property type="match status" value="1"/>
</dbReference>
<keyword evidence="4" id="KW-1185">Reference proteome</keyword>
<sequence>MGYWDEMFPDVLERFRDTPPTKIKNDEFQIRNDTCWHDIYLKLEKARSEYLNQSGQLGQACRWGADHAKTANAITRMAQDAALSNPYSTPILGGIRLILSAMQISADARTQVLDAFKDLPGIFSEIESLLSSFPESDTVRNAAIDFALALLCAAENTIAFFCTSRGKRMVKSVFEGPNYIKGWKESIKSIEDKIAVLRAQSNAANFAASQQQAKERETQIIAELTREREKNVYLHAEIAILCSRLPRSNSLILMQRKDEIHRPRLNNKEVQDLLQAEHKDADLRFITKRKAHLTTEELSRAEQLINDRKYRAWFMSLQSEKLLILWNQRQPRTYAGISPISALCASLDPILNSDSRFICITWFCGLHSKHGNDEARAMLADLIVQLCQRHHFDFGREYDDTDKSLVRSRDTGELYHLFYRLMRSLPKKITVIILVDEAYVYERDGFQDGINIFNELIQLVTDATIQCVIKLLFTSTKRVSSLNERFKQSGLTLGVETIRRQRGDPSQGRMESQMRQYFDQMGAQETSRESKQECCEKDDL</sequence>
<evidence type="ECO:0000313" key="3">
    <source>
        <dbReference type="EMBL" id="KAJ4860660.1"/>
    </source>
</evidence>
<gene>
    <name evidence="3" type="ORF">T069G_05648</name>
</gene>
<dbReference type="AlphaFoldDB" id="A0A9W9E7R0"/>
<feature type="region of interest" description="Disordered" evidence="2">
    <location>
        <begin position="500"/>
        <end position="540"/>
    </location>
</feature>
<feature type="coiled-coil region" evidence="1">
    <location>
        <begin position="180"/>
        <end position="227"/>
    </location>
</feature>
<dbReference type="EMBL" id="JAOPEN010000003">
    <property type="protein sequence ID" value="KAJ4860660.1"/>
    <property type="molecule type" value="Genomic_DNA"/>
</dbReference>
<name>A0A9W9E7R0_9HYPO</name>
<dbReference type="RefSeq" id="XP_056029716.1">
    <property type="nucleotide sequence ID" value="XM_056172858.1"/>
</dbReference>